<proteinExistence type="predicted"/>
<sequence>MEMAARSETITVTKIQGALSADALEAVKLDPAVLEAQVTVHSNDRTVNAANTKPEAVSKTNKVVKPPKPEPTPSQCSKEKSFENMVKQQEAALLSLTPQQLELLMKYADVLRRQRMITQKYLVCSNNCPNFTLK</sequence>
<dbReference type="AlphaFoldDB" id="A0A922MYI9"/>
<organism evidence="2 3">
    <name type="scientific">Spodoptera exigua</name>
    <name type="common">Beet armyworm</name>
    <name type="synonym">Noctua fulgens</name>
    <dbReference type="NCBI Taxonomy" id="7107"/>
    <lineage>
        <taxon>Eukaryota</taxon>
        <taxon>Metazoa</taxon>
        <taxon>Ecdysozoa</taxon>
        <taxon>Arthropoda</taxon>
        <taxon>Hexapoda</taxon>
        <taxon>Insecta</taxon>
        <taxon>Pterygota</taxon>
        <taxon>Neoptera</taxon>
        <taxon>Endopterygota</taxon>
        <taxon>Lepidoptera</taxon>
        <taxon>Glossata</taxon>
        <taxon>Ditrysia</taxon>
        <taxon>Noctuoidea</taxon>
        <taxon>Noctuidae</taxon>
        <taxon>Amphipyrinae</taxon>
        <taxon>Spodoptera</taxon>
    </lineage>
</organism>
<comment type="caution">
    <text evidence="2">The sequence shown here is derived from an EMBL/GenBank/DDBJ whole genome shotgun (WGS) entry which is preliminary data.</text>
</comment>
<evidence type="ECO:0000256" key="1">
    <source>
        <dbReference type="SAM" id="MobiDB-lite"/>
    </source>
</evidence>
<dbReference type="Proteomes" id="UP000814243">
    <property type="component" value="Unassembled WGS sequence"/>
</dbReference>
<gene>
    <name evidence="2" type="ORF">HF086_007870</name>
</gene>
<protein>
    <submittedName>
        <fullName evidence="2">Uncharacterized protein</fullName>
    </submittedName>
</protein>
<accession>A0A922MYI9</accession>
<evidence type="ECO:0000313" key="3">
    <source>
        <dbReference type="Proteomes" id="UP000814243"/>
    </source>
</evidence>
<name>A0A922MYI9_SPOEX</name>
<feature type="region of interest" description="Disordered" evidence="1">
    <location>
        <begin position="51"/>
        <end position="79"/>
    </location>
</feature>
<dbReference type="EMBL" id="JACEFF010000062">
    <property type="protein sequence ID" value="KAH9644782.1"/>
    <property type="molecule type" value="Genomic_DNA"/>
</dbReference>
<evidence type="ECO:0000313" key="2">
    <source>
        <dbReference type="EMBL" id="KAH9644782.1"/>
    </source>
</evidence>
<reference evidence="2" key="1">
    <citation type="journal article" date="2021" name="G3 (Bethesda)">
        <title>Genome and transcriptome analysis of the beet armyworm Spodoptera exigua reveals targets for pest control. .</title>
        <authorList>
            <person name="Simon S."/>
            <person name="Breeschoten T."/>
            <person name="Jansen H.J."/>
            <person name="Dirks R.P."/>
            <person name="Schranz M.E."/>
            <person name="Ros V.I.D."/>
        </authorList>
    </citation>
    <scope>NUCLEOTIDE SEQUENCE</scope>
    <source>
        <strain evidence="2">TB_SE_WUR_2020</strain>
    </source>
</reference>